<dbReference type="Proteomes" id="UP000054771">
    <property type="component" value="Unassembled WGS sequence"/>
</dbReference>
<evidence type="ECO:0000256" key="6">
    <source>
        <dbReference type="RuleBase" id="RU362091"/>
    </source>
</evidence>
<dbReference type="Gene3D" id="1.20.1730.10">
    <property type="entry name" value="Sodium/glucose cotransporter"/>
    <property type="match status" value="1"/>
</dbReference>
<evidence type="ECO:0000256" key="1">
    <source>
        <dbReference type="ARBA" id="ARBA00004141"/>
    </source>
</evidence>
<feature type="transmembrane region" description="Helical" evidence="8">
    <location>
        <begin position="462"/>
        <end position="481"/>
    </location>
</feature>
<accession>A0A0U4Z4D9</accession>
<name>A0A0U4Z4D9_ASPCI</name>
<dbReference type="InterPro" id="IPR038377">
    <property type="entry name" value="Na/Glc_symporter_sf"/>
</dbReference>
<evidence type="ECO:0000256" key="5">
    <source>
        <dbReference type="ARBA" id="ARBA00023136"/>
    </source>
</evidence>
<organism evidence="9 10">
    <name type="scientific">Aspergillus calidoustus</name>
    <dbReference type="NCBI Taxonomy" id="454130"/>
    <lineage>
        <taxon>Eukaryota</taxon>
        <taxon>Fungi</taxon>
        <taxon>Dikarya</taxon>
        <taxon>Ascomycota</taxon>
        <taxon>Pezizomycotina</taxon>
        <taxon>Eurotiomycetes</taxon>
        <taxon>Eurotiomycetidae</taxon>
        <taxon>Eurotiales</taxon>
        <taxon>Aspergillaceae</taxon>
        <taxon>Aspergillus</taxon>
        <taxon>Aspergillus subgen. Nidulantes</taxon>
    </lineage>
</organism>
<evidence type="ECO:0000313" key="9">
    <source>
        <dbReference type="EMBL" id="CEL04517.1"/>
    </source>
</evidence>
<keyword evidence="10" id="KW-1185">Reference proteome</keyword>
<proteinExistence type="inferred from homology"/>
<feature type="transmembrane region" description="Helical" evidence="8">
    <location>
        <begin position="406"/>
        <end position="425"/>
    </location>
</feature>
<feature type="transmembrane region" description="Helical" evidence="8">
    <location>
        <begin position="260"/>
        <end position="282"/>
    </location>
</feature>
<evidence type="ECO:0000256" key="8">
    <source>
        <dbReference type="SAM" id="Phobius"/>
    </source>
</evidence>
<evidence type="ECO:0000313" key="10">
    <source>
        <dbReference type="Proteomes" id="UP000054771"/>
    </source>
</evidence>
<dbReference type="STRING" id="454130.A0A0U4Z4D9"/>
<gene>
    <name evidence="9" type="ORF">ASPCAL05646</name>
</gene>
<dbReference type="GO" id="GO:0015204">
    <property type="term" value="F:urea transmembrane transporter activity"/>
    <property type="evidence" value="ECO:0007669"/>
    <property type="project" value="InterPro"/>
</dbReference>
<dbReference type="InterPro" id="IPR031155">
    <property type="entry name" value="DUR"/>
</dbReference>
<evidence type="ECO:0000256" key="4">
    <source>
        <dbReference type="ARBA" id="ARBA00022989"/>
    </source>
</evidence>
<sequence length="705" mass="76698">MSQAQIGIHGIDLVPQGTAYGLLIGLGVLFCGVILIAIKVQKAYLSEDSATSEMFMVANRSVGTGLTASAVFSSWMWINETVLSAAMCYRYGLAVPLWWGSGLCFQIALMAALGVMAKIRVPYAHTSLEIIKMRYGTVGHLVFIVLNLTNNVFGCASMILVGSQLVYGISGMHFVAATILIPLGVVLYTAVGGLKATFLTDFLHTAVALILIIFFTLSILTHDAVGGLSGLYDKVVATASENYISGNYEGSLLTMKSKEAIIWGLILKFGNLALVVMDTAFWQKSFASEVNSTVPAYNLAAVAVFGIPWGLGTVIGLSARALHRTAIFPTFPADITEAEVEAGLVMPYLVKALIGDSGIVAFFVLLFMALTSTVSSSMIAVSSILSFDLYKTYFNPKATDKKLLHASHITVVFHAIFITGISIALNYGGANMTWIGYFRPILSCPGIIPLGLTLFWDGQTKLAAILSPVLGFFTGLAIWLGTAHALYGEVTMTTTGAGLPALYGAIGSFFSPALYSVVISLYKPYKFDWREFLRIELADEAQLHASDTPSLASTETKNQQGTETPKPDTTESNADPERTAAQANEKSVSVSTRLRTSPTQLSLDDIRHPFSEETLKELNRWMKIAWAIFVVLVLVTFVLWPMPLYRDYIFTKSFFSGWVSVSIVWQFFAFFAVVIYPLYDGRYEIAKGAKGIWKSSKDLFAKKKA</sequence>
<keyword evidence="4 8" id="KW-1133">Transmembrane helix</keyword>
<feature type="transmembrane region" description="Helical" evidence="8">
    <location>
        <begin position="202"/>
        <end position="221"/>
    </location>
</feature>
<dbReference type="PROSITE" id="PS50283">
    <property type="entry name" value="NA_SOLUT_SYMP_3"/>
    <property type="match status" value="1"/>
</dbReference>
<dbReference type="OMA" id="GVSGMHF"/>
<comment type="similarity">
    <text evidence="2 6">Belongs to the sodium:solute symporter (SSF) (TC 2.A.21) family.</text>
</comment>
<dbReference type="PANTHER" id="PTHR46154">
    <property type="match status" value="1"/>
</dbReference>
<dbReference type="EMBL" id="CDMC01000004">
    <property type="protein sequence ID" value="CEL04517.1"/>
    <property type="molecule type" value="Genomic_DNA"/>
</dbReference>
<keyword evidence="3 8" id="KW-0812">Transmembrane</keyword>
<comment type="subcellular location">
    <subcellularLocation>
        <location evidence="1">Membrane</location>
        <topology evidence="1">Multi-pass membrane protein</topology>
    </subcellularLocation>
</comment>
<dbReference type="Pfam" id="PF00474">
    <property type="entry name" value="SSF"/>
    <property type="match status" value="1"/>
</dbReference>
<evidence type="ECO:0000256" key="7">
    <source>
        <dbReference type="SAM" id="MobiDB-lite"/>
    </source>
</evidence>
<feature type="compositionally biased region" description="Polar residues" evidence="7">
    <location>
        <begin position="546"/>
        <end position="563"/>
    </location>
</feature>
<feature type="transmembrane region" description="Helical" evidence="8">
    <location>
        <begin position="501"/>
        <end position="522"/>
    </location>
</feature>
<feature type="transmembrane region" description="Helical" evidence="8">
    <location>
        <begin position="655"/>
        <end position="679"/>
    </location>
</feature>
<feature type="transmembrane region" description="Helical" evidence="8">
    <location>
        <begin position="138"/>
        <end position="161"/>
    </location>
</feature>
<feature type="region of interest" description="Disordered" evidence="7">
    <location>
        <begin position="546"/>
        <end position="595"/>
    </location>
</feature>
<feature type="transmembrane region" description="Helical" evidence="8">
    <location>
        <begin position="359"/>
        <end position="385"/>
    </location>
</feature>
<feature type="transmembrane region" description="Helical" evidence="8">
    <location>
        <begin position="61"/>
        <end position="78"/>
    </location>
</feature>
<feature type="transmembrane region" description="Helical" evidence="8">
    <location>
        <begin position="624"/>
        <end position="643"/>
    </location>
</feature>
<reference evidence="10" key="1">
    <citation type="journal article" date="2016" name="Genome Announc.">
        <title>Draft genome sequences of fungus Aspergillus calidoustus.</title>
        <authorList>
            <person name="Horn F."/>
            <person name="Linde J."/>
            <person name="Mattern D.J."/>
            <person name="Walther G."/>
            <person name="Guthke R."/>
            <person name="Scherlach K."/>
            <person name="Martin K."/>
            <person name="Brakhage A.A."/>
            <person name="Petzke L."/>
            <person name="Valiante V."/>
        </authorList>
    </citation>
    <scope>NUCLEOTIDE SEQUENCE [LARGE SCALE GENOMIC DNA]</scope>
    <source>
        <strain evidence="10">SF006504</strain>
    </source>
</reference>
<dbReference type="AlphaFoldDB" id="A0A0U4Z4D9"/>
<dbReference type="GO" id="GO:0005886">
    <property type="term" value="C:plasma membrane"/>
    <property type="evidence" value="ECO:0007669"/>
    <property type="project" value="TreeGrafter"/>
</dbReference>
<dbReference type="CDD" id="cd11476">
    <property type="entry name" value="SLC5sbd_DUR3"/>
    <property type="match status" value="1"/>
</dbReference>
<feature type="transmembrane region" description="Helical" evidence="8">
    <location>
        <begin position="98"/>
        <end position="117"/>
    </location>
</feature>
<dbReference type="OrthoDB" id="6132759at2759"/>
<evidence type="ECO:0000256" key="3">
    <source>
        <dbReference type="ARBA" id="ARBA00022692"/>
    </source>
</evidence>
<feature type="transmembrane region" description="Helical" evidence="8">
    <location>
        <begin position="294"/>
        <end position="319"/>
    </location>
</feature>
<feature type="transmembrane region" description="Helical" evidence="8">
    <location>
        <begin position="20"/>
        <end position="40"/>
    </location>
</feature>
<dbReference type="PANTHER" id="PTHR46154:SF3">
    <property type="entry name" value="DUR32P"/>
    <property type="match status" value="1"/>
</dbReference>
<protein>
    <submittedName>
        <fullName evidence="9">Putative Sodium/proline symporter</fullName>
    </submittedName>
</protein>
<evidence type="ECO:0000256" key="2">
    <source>
        <dbReference type="ARBA" id="ARBA00006434"/>
    </source>
</evidence>
<keyword evidence="5 8" id="KW-0472">Membrane</keyword>
<feature type="compositionally biased region" description="Polar residues" evidence="7">
    <location>
        <begin position="581"/>
        <end position="595"/>
    </location>
</feature>
<feature type="transmembrane region" description="Helical" evidence="8">
    <location>
        <begin position="437"/>
        <end position="455"/>
    </location>
</feature>
<feature type="transmembrane region" description="Helical" evidence="8">
    <location>
        <begin position="167"/>
        <end position="190"/>
    </location>
</feature>
<dbReference type="InterPro" id="IPR001734">
    <property type="entry name" value="Na/solute_symporter"/>
</dbReference>